<evidence type="ECO:0000313" key="1">
    <source>
        <dbReference type="EMBL" id="CAB3410512.1"/>
    </source>
</evidence>
<accession>A0A8S1FDJ6</accession>
<protein>
    <submittedName>
        <fullName evidence="1">Uncharacterized protein</fullName>
    </submittedName>
</protein>
<gene>
    <name evidence="1" type="ORF">CBOVIS_LOCUS12031</name>
</gene>
<proteinExistence type="predicted"/>
<reference evidence="1 2" key="1">
    <citation type="submission" date="2020-04" db="EMBL/GenBank/DDBJ databases">
        <authorList>
            <person name="Laetsch R D."/>
            <person name="Stevens L."/>
            <person name="Kumar S."/>
            <person name="Blaxter L. M."/>
        </authorList>
    </citation>
    <scope>NUCLEOTIDE SEQUENCE [LARGE SCALE GENOMIC DNA]</scope>
</reference>
<dbReference type="Proteomes" id="UP000494206">
    <property type="component" value="Unassembled WGS sequence"/>
</dbReference>
<name>A0A8S1FDJ6_9PELO</name>
<keyword evidence="2" id="KW-1185">Reference proteome</keyword>
<organism evidence="1 2">
    <name type="scientific">Caenorhabditis bovis</name>
    <dbReference type="NCBI Taxonomy" id="2654633"/>
    <lineage>
        <taxon>Eukaryota</taxon>
        <taxon>Metazoa</taxon>
        <taxon>Ecdysozoa</taxon>
        <taxon>Nematoda</taxon>
        <taxon>Chromadorea</taxon>
        <taxon>Rhabditida</taxon>
        <taxon>Rhabditina</taxon>
        <taxon>Rhabditomorpha</taxon>
        <taxon>Rhabditoidea</taxon>
        <taxon>Rhabditidae</taxon>
        <taxon>Peloderinae</taxon>
        <taxon>Caenorhabditis</taxon>
    </lineage>
</organism>
<sequence length="91" mass="11018">MDRSCEDVWLEMFQEIRNYAVLVQNLPMTEETAKLVRDANVVFTYIFRCRANCMINRHYHNIVELWIICHKSMLSVMRNFIQKAQDEKMDE</sequence>
<evidence type="ECO:0000313" key="2">
    <source>
        <dbReference type="Proteomes" id="UP000494206"/>
    </source>
</evidence>
<dbReference type="EMBL" id="CADEPM010000010">
    <property type="protein sequence ID" value="CAB3410512.1"/>
    <property type="molecule type" value="Genomic_DNA"/>
</dbReference>
<dbReference type="AlphaFoldDB" id="A0A8S1FDJ6"/>
<comment type="caution">
    <text evidence="1">The sequence shown here is derived from an EMBL/GenBank/DDBJ whole genome shotgun (WGS) entry which is preliminary data.</text>
</comment>